<dbReference type="SUPFAM" id="SSF53756">
    <property type="entry name" value="UDP-Glycosyltransferase/glycogen phosphorylase"/>
    <property type="match status" value="2"/>
</dbReference>
<sequence length="753" mass="86436">MKILWITNIPSPYRVDFFCEMGKLCELTVLFEMATSTERDISWKNYNFVNFQGIIMDGKEVDVDKTICFQIFKYLKKKKYDYIIVTNIATPTGIMAIEYMKLRKIRYILEGDGGFAKSGKGVKECLKKHLIQGAELYFSTSISHDDYWKTYGVKKEKIYRYPFTSIKENDICCDFIENHKKQIIRKELGITAENVILSVGRFINSKGYDVLLKACKYINNADLYIIGGNPTTEYLKIIEDLGLSNVHFIEFKEKEELKKYFLMATVFVLPTRGDSWGLVVNEAMAYGLPVITTDKCVAGIELIKNFENGFITPVEDEKALTEKVNLILEDDALRLKMANNNIDIVRQYTIESMVKRHMEVLKVTNILFLGYAINKEEALNLYGASIAGNKMQINVLENLSLYQDLNIKCITIYPTAAYPRGKMFVKKQSIRLFDEFYSLKVGFINLPILKQFFETISTYNTAKKIIKKERIDIIFTFNMFPQIGLPAKWLKKKYGCKIVSLLADLPIDDNVGKKGLYILLRKIFDYSTRKAILCCDKIIALNKHAVDLYAPGLEYIIVEGGAGFEDIMDIPIKTFSRKNIVYSGALVEYSGIINLIEAMKYVSDKEVVLDIYGSGQIMEYVMQCADLTQNVKYHGKVDNNTMKKIQGEAYLLINPRPIENLISKVTFPSKIFEYMISGTPVLTTKLNGFTDDYMDTMFFVDSNDPIILADKINEIMSLSLGELSEKALKAWKFVSENKTWRKQCEKIYKFISD</sequence>
<dbReference type="EMBL" id="FOJI01000015">
    <property type="protein sequence ID" value="SEW39793.1"/>
    <property type="molecule type" value="Genomic_DNA"/>
</dbReference>
<name>A0A1I0RFV5_9FIRM</name>
<dbReference type="Gene3D" id="3.40.50.2000">
    <property type="entry name" value="Glycogen Phosphorylase B"/>
    <property type="match status" value="4"/>
</dbReference>
<dbReference type="Pfam" id="PF00534">
    <property type="entry name" value="Glycos_transf_1"/>
    <property type="match status" value="1"/>
</dbReference>
<dbReference type="GO" id="GO:0016757">
    <property type="term" value="F:glycosyltransferase activity"/>
    <property type="evidence" value="ECO:0007669"/>
    <property type="project" value="UniProtKB-KW"/>
</dbReference>
<dbReference type="STRING" id="99656.SAMN05421659_11553"/>
<evidence type="ECO:0000313" key="2">
    <source>
        <dbReference type="EMBL" id="SEW39793.1"/>
    </source>
</evidence>
<feature type="domain" description="Glycosyl transferase family 1" evidence="1">
    <location>
        <begin position="181"/>
        <end position="341"/>
    </location>
</feature>
<dbReference type="Pfam" id="PF13692">
    <property type="entry name" value="Glyco_trans_1_4"/>
    <property type="match status" value="1"/>
</dbReference>
<gene>
    <name evidence="2" type="ORF">SAMN05421659_11553</name>
</gene>
<keyword evidence="2" id="KW-0808">Transferase</keyword>
<protein>
    <submittedName>
        <fullName evidence="2">Glycosyltransferase involved in cell wall bisynthesis</fullName>
    </submittedName>
</protein>
<dbReference type="CDD" id="cd03801">
    <property type="entry name" value="GT4_PimA-like"/>
    <property type="match status" value="1"/>
</dbReference>
<evidence type="ECO:0000313" key="3">
    <source>
        <dbReference type="Proteomes" id="UP000199701"/>
    </source>
</evidence>
<dbReference type="PANTHER" id="PTHR12526">
    <property type="entry name" value="GLYCOSYLTRANSFERASE"/>
    <property type="match status" value="1"/>
</dbReference>
<dbReference type="RefSeq" id="WP_092456188.1">
    <property type="nucleotide sequence ID" value="NZ_FOJI01000015.1"/>
</dbReference>
<dbReference type="InterPro" id="IPR001296">
    <property type="entry name" value="Glyco_trans_1"/>
</dbReference>
<accession>A0A1I0RFV5</accession>
<dbReference type="Proteomes" id="UP000199701">
    <property type="component" value="Unassembled WGS sequence"/>
</dbReference>
<dbReference type="AlphaFoldDB" id="A0A1I0RFV5"/>
<reference evidence="2 3" key="1">
    <citation type="submission" date="2016-10" db="EMBL/GenBank/DDBJ databases">
        <authorList>
            <person name="de Groot N.N."/>
        </authorList>
    </citation>
    <scope>NUCLEOTIDE SEQUENCE [LARGE SCALE GENOMIC DNA]</scope>
    <source>
        <strain evidence="2 3">DSM 9179</strain>
    </source>
</reference>
<organism evidence="2 3">
    <name type="scientific">[Clostridium] fimetarium</name>
    <dbReference type="NCBI Taxonomy" id="99656"/>
    <lineage>
        <taxon>Bacteria</taxon>
        <taxon>Bacillati</taxon>
        <taxon>Bacillota</taxon>
        <taxon>Clostridia</taxon>
        <taxon>Lachnospirales</taxon>
        <taxon>Lachnospiraceae</taxon>
    </lineage>
</organism>
<dbReference type="OrthoDB" id="9795068at2"/>
<evidence type="ECO:0000259" key="1">
    <source>
        <dbReference type="Pfam" id="PF00534"/>
    </source>
</evidence>
<keyword evidence="3" id="KW-1185">Reference proteome</keyword>
<dbReference type="PANTHER" id="PTHR12526:SF630">
    <property type="entry name" value="GLYCOSYLTRANSFERASE"/>
    <property type="match status" value="1"/>
</dbReference>
<proteinExistence type="predicted"/>